<dbReference type="AlphaFoldDB" id="A0A914ELW5"/>
<keyword evidence="1" id="KW-1133">Transmembrane helix</keyword>
<feature type="transmembrane region" description="Helical" evidence="1">
    <location>
        <begin position="25"/>
        <end position="47"/>
    </location>
</feature>
<sequence length="74" mass="8189">MTCALALSRFDAIVGLKIHINRKKFFNILVAIIYAITLLLMIIFVVFKKRGSLLVVIPDLSHVSAKTFNAKAGT</sequence>
<reference evidence="3" key="1">
    <citation type="submission" date="2022-11" db="UniProtKB">
        <authorList>
            <consortium name="WormBaseParasite"/>
        </authorList>
    </citation>
    <scope>IDENTIFICATION</scope>
</reference>
<protein>
    <submittedName>
        <fullName evidence="3">Uncharacterized protein</fullName>
    </submittedName>
</protein>
<evidence type="ECO:0000256" key="1">
    <source>
        <dbReference type="SAM" id="Phobius"/>
    </source>
</evidence>
<keyword evidence="2" id="KW-1185">Reference proteome</keyword>
<keyword evidence="1" id="KW-0472">Membrane</keyword>
<evidence type="ECO:0000313" key="3">
    <source>
        <dbReference type="WBParaSite" id="ACRNAN_scaffold89.g14643.t1"/>
    </source>
</evidence>
<organism evidence="2 3">
    <name type="scientific">Acrobeloides nanus</name>
    <dbReference type="NCBI Taxonomy" id="290746"/>
    <lineage>
        <taxon>Eukaryota</taxon>
        <taxon>Metazoa</taxon>
        <taxon>Ecdysozoa</taxon>
        <taxon>Nematoda</taxon>
        <taxon>Chromadorea</taxon>
        <taxon>Rhabditida</taxon>
        <taxon>Tylenchina</taxon>
        <taxon>Cephalobomorpha</taxon>
        <taxon>Cephaloboidea</taxon>
        <taxon>Cephalobidae</taxon>
        <taxon>Acrobeloides</taxon>
    </lineage>
</organism>
<proteinExistence type="predicted"/>
<keyword evidence="1" id="KW-0812">Transmembrane</keyword>
<accession>A0A914ELW5</accession>
<evidence type="ECO:0000313" key="2">
    <source>
        <dbReference type="Proteomes" id="UP000887540"/>
    </source>
</evidence>
<dbReference type="WBParaSite" id="ACRNAN_scaffold89.g14643.t1">
    <property type="protein sequence ID" value="ACRNAN_scaffold89.g14643.t1"/>
    <property type="gene ID" value="ACRNAN_scaffold89.g14643"/>
</dbReference>
<name>A0A914ELW5_9BILA</name>
<dbReference type="Proteomes" id="UP000887540">
    <property type="component" value="Unplaced"/>
</dbReference>